<dbReference type="EMBL" id="NEMB01000003">
    <property type="protein sequence ID" value="PQQ66195.1"/>
    <property type="molecule type" value="Genomic_DNA"/>
</dbReference>
<feature type="domain" description="Copper amine oxidase-like N-terminal" evidence="1">
    <location>
        <begin position="42"/>
        <end position="151"/>
    </location>
</feature>
<dbReference type="Pfam" id="PF07833">
    <property type="entry name" value="Cu_amine_oxidN1"/>
    <property type="match status" value="1"/>
</dbReference>
<sequence length="287" mass="33269">MQSRILCFGGIKMKKMLLLFLISSILMFSMVTANERDITIKVDGSVVKTFGAAPYIDPAAGRTMVPAEFVAESIGGTVDLDIEPGIVHIKNDFADAKFKTGSSEVIVNGKLLKIDSVPVINEEVIFIPLRFAFEIFSARVKWDKNTRTIEILTGELDFLEPEISVVYPRNKWEVYEFRIQLDNWVDYLKDDLDYEVKIEFTEYPLNKKEQPEFYGSGWVLIETDRWRKIDSPSLYELLPYYTTRENMFELKKGMEFEFIVSLRNNKTGEIRRYLGSAVYKDLVEWIK</sequence>
<accession>A0A2S8R8U2</accession>
<evidence type="ECO:0000313" key="3">
    <source>
        <dbReference type="Proteomes" id="UP000239720"/>
    </source>
</evidence>
<protein>
    <recommendedName>
        <fullName evidence="1">Copper amine oxidase-like N-terminal domain-containing protein</fullName>
    </recommendedName>
</protein>
<evidence type="ECO:0000259" key="1">
    <source>
        <dbReference type="Pfam" id="PF07833"/>
    </source>
</evidence>
<evidence type="ECO:0000313" key="2">
    <source>
        <dbReference type="EMBL" id="PQQ66195.1"/>
    </source>
</evidence>
<proteinExistence type="predicted"/>
<comment type="caution">
    <text evidence="2">The sequence shown here is derived from an EMBL/GenBank/DDBJ whole genome shotgun (WGS) entry which is preliminary data.</text>
</comment>
<gene>
    <name evidence="2" type="ORF">B9R14_05130</name>
</gene>
<name>A0A2S8R8U2_9FIRM</name>
<dbReference type="Proteomes" id="UP000239720">
    <property type="component" value="Unassembled WGS sequence"/>
</dbReference>
<organism evidence="2 3">
    <name type="scientific">Acetivibrio saccincola</name>
    <dbReference type="NCBI Taxonomy" id="1677857"/>
    <lineage>
        <taxon>Bacteria</taxon>
        <taxon>Bacillati</taxon>
        <taxon>Bacillota</taxon>
        <taxon>Clostridia</taxon>
        <taxon>Eubacteriales</taxon>
        <taxon>Oscillospiraceae</taxon>
        <taxon>Acetivibrio</taxon>
    </lineage>
</organism>
<dbReference type="InterPro" id="IPR012854">
    <property type="entry name" value="Cu_amine_oxidase-like_N"/>
</dbReference>
<dbReference type="InterPro" id="IPR036582">
    <property type="entry name" value="Mao_N_sf"/>
</dbReference>
<dbReference type="SUPFAM" id="SSF55383">
    <property type="entry name" value="Copper amine oxidase, domain N"/>
    <property type="match status" value="1"/>
</dbReference>
<dbReference type="AlphaFoldDB" id="A0A2S8R8U2"/>
<reference evidence="2 3" key="1">
    <citation type="journal article" date="2018" name="Syst. Appl. Microbiol.">
        <title>Characterization and high-quality draft genome sequence of Herbivorax saccincola A7, an anaerobic, alkaliphilic, thermophilic, cellulolytic, and xylanolytic bacterium.</title>
        <authorList>
            <person name="Aikawa S."/>
            <person name="Baramee S."/>
            <person name="Sermsathanaswadi J."/>
            <person name="Thianheng P."/>
            <person name="Tachaapaikoon C."/>
            <person name="Shikata A."/>
            <person name="Waeonukul R."/>
            <person name="Pason P."/>
            <person name="Ratanakhanokchai K."/>
            <person name="Kosugi A."/>
        </authorList>
    </citation>
    <scope>NUCLEOTIDE SEQUENCE [LARGE SCALE GENOMIC DNA]</scope>
    <source>
        <strain evidence="2 3">A7</strain>
    </source>
</reference>
<dbReference type="Gene3D" id="3.30.457.10">
    <property type="entry name" value="Copper amine oxidase-like, N-terminal domain"/>
    <property type="match status" value="1"/>
</dbReference>